<dbReference type="EMBL" id="JBHLYQ010000058">
    <property type="protein sequence ID" value="MFC0081940.1"/>
    <property type="molecule type" value="Genomic_DNA"/>
</dbReference>
<dbReference type="Pfam" id="PF10604">
    <property type="entry name" value="Polyketide_cyc2"/>
    <property type="match status" value="1"/>
</dbReference>
<accession>A0ABV6C2M3</accession>
<dbReference type="SUPFAM" id="SSF55961">
    <property type="entry name" value="Bet v1-like"/>
    <property type="match status" value="1"/>
</dbReference>
<keyword evidence="2" id="KW-1185">Reference proteome</keyword>
<dbReference type="Proteomes" id="UP001589788">
    <property type="component" value="Unassembled WGS sequence"/>
</dbReference>
<proteinExistence type="predicted"/>
<sequence length="140" mass="14792">MMPRRGSVRRAVTVSRPAAEVWAVVGDPARLAEWFPGVEAVTVQQGNRFLQTAAGTVLREEIVTVDPLARRLQVRLHGPRIVEHLSTLDVVALGPDRCLVLYGADAEPAAMALLVAGAAGAGLQRLAAHLEALGERTGGS</sequence>
<dbReference type="InterPro" id="IPR019587">
    <property type="entry name" value="Polyketide_cyclase/dehydratase"/>
</dbReference>
<protein>
    <submittedName>
        <fullName evidence="1">SRPBCC family protein</fullName>
    </submittedName>
</protein>
<name>A0ABV6C2M3_9ACTN</name>
<comment type="caution">
    <text evidence="1">The sequence shown here is derived from an EMBL/GenBank/DDBJ whole genome shotgun (WGS) entry which is preliminary data.</text>
</comment>
<gene>
    <name evidence="1" type="ORF">ACFFRE_07240</name>
</gene>
<dbReference type="RefSeq" id="WP_377789276.1">
    <property type="nucleotide sequence ID" value="NZ_JBHLYQ010000058.1"/>
</dbReference>
<evidence type="ECO:0000313" key="2">
    <source>
        <dbReference type="Proteomes" id="UP001589788"/>
    </source>
</evidence>
<dbReference type="Gene3D" id="3.30.530.20">
    <property type="match status" value="1"/>
</dbReference>
<reference evidence="1 2" key="1">
    <citation type="submission" date="2024-09" db="EMBL/GenBank/DDBJ databases">
        <authorList>
            <person name="Sun Q."/>
            <person name="Mori K."/>
        </authorList>
    </citation>
    <scope>NUCLEOTIDE SEQUENCE [LARGE SCALE GENOMIC DNA]</scope>
    <source>
        <strain evidence="1 2">JCM 15389</strain>
    </source>
</reference>
<dbReference type="InterPro" id="IPR023393">
    <property type="entry name" value="START-like_dom_sf"/>
</dbReference>
<evidence type="ECO:0000313" key="1">
    <source>
        <dbReference type="EMBL" id="MFC0081940.1"/>
    </source>
</evidence>
<organism evidence="1 2">
    <name type="scientific">Aciditerrimonas ferrireducens</name>
    <dbReference type="NCBI Taxonomy" id="667306"/>
    <lineage>
        <taxon>Bacteria</taxon>
        <taxon>Bacillati</taxon>
        <taxon>Actinomycetota</taxon>
        <taxon>Acidimicrobiia</taxon>
        <taxon>Acidimicrobiales</taxon>
        <taxon>Acidimicrobiaceae</taxon>
        <taxon>Aciditerrimonas</taxon>
    </lineage>
</organism>
<dbReference type="CDD" id="cd07821">
    <property type="entry name" value="PYR_PYL_RCAR_like"/>
    <property type="match status" value="1"/>
</dbReference>